<proteinExistence type="predicted"/>
<accession>A0ABM7XR81</accession>
<sequence length="49" mass="5909">MKSKIIFLDLHIEDRKKTIILDSKLIESRMKHKRLENRVTQVDVATRNF</sequence>
<name>A0ABM7XR81_9ENTE</name>
<keyword evidence="2" id="KW-1185">Reference proteome</keyword>
<protein>
    <submittedName>
        <fullName evidence="1">Uncharacterized protein</fullName>
    </submittedName>
</protein>
<dbReference type="Proteomes" id="UP000831692">
    <property type="component" value="Chromosome"/>
</dbReference>
<dbReference type="EMBL" id="AP025635">
    <property type="protein sequence ID" value="BDG67562.1"/>
    <property type="molecule type" value="Genomic_DNA"/>
</dbReference>
<gene>
    <name evidence="1" type="ORF">ENLAB_11260</name>
</gene>
<reference evidence="1 2" key="1">
    <citation type="submission" date="2022-03" db="EMBL/GenBank/DDBJ databases">
        <title>Complete genome sequence of Enterococcus innesii DB-1.</title>
        <authorList>
            <person name="Fukuda D."/>
            <person name="Nolasco-Hipolito C."/>
        </authorList>
    </citation>
    <scope>NUCLEOTIDE SEQUENCE [LARGE SCALE GENOMIC DNA]</scope>
    <source>
        <strain evidence="1 2">DB-1</strain>
    </source>
</reference>
<evidence type="ECO:0000313" key="1">
    <source>
        <dbReference type="EMBL" id="BDG67562.1"/>
    </source>
</evidence>
<evidence type="ECO:0000313" key="2">
    <source>
        <dbReference type="Proteomes" id="UP000831692"/>
    </source>
</evidence>
<organism evidence="1 2">
    <name type="scientific">Enterococcus innesii</name>
    <dbReference type="NCBI Taxonomy" id="2839759"/>
    <lineage>
        <taxon>Bacteria</taxon>
        <taxon>Bacillati</taxon>
        <taxon>Bacillota</taxon>
        <taxon>Bacilli</taxon>
        <taxon>Lactobacillales</taxon>
        <taxon>Enterococcaceae</taxon>
        <taxon>Enterococcus</taxon>
    </lineage>
</organism>